<dbReference type="PANTHER" id="PTHR43229:SF2">
    <property type="entry name" value="NODULATION PROTEIN J"/>
    <property type="match status" value="1"/>
</dbReference>
<feature type="domain" description="ABC transmembrane type-2" evidence="7">
    <location>
        <begin position="40"/>
        <end position="267"/>
    </location>
</feature>
<evidence type="ECO:0000256" key="5">
    <source>
        <dbReference type="ARBA" id="ARBA00023251"/>
    </source>
</evidence>
<dbReference type="Proteomes" id="UP000468735">
    <property type="component" value="Unassembled WGS sequence"/>
</dbReference>
<feature type="transmembrane region" description="Helical" evidence="6">
    <location>
        <begin position="242"/>
        <end position="264"/>
    </location>
</feature>
<dbReference type="Pfam" id="PF01061">
    <property type="entry name" value="ABC2_membrane"/>
    <property type="match status" value="1"/>
</dbReference>
<dbReference type="PANTHER" id="PTHR43229">
    <property type="entry name" value="NODULATION PROTEIN J"/>
    <property type="match status" value="1"/>
</dbReference>
<dbReference type="InterPro" id="IPR047817">
    <property type="entry name" value="ABC2_TM_bact-type"/>
</dbReference>
<name>A0A6H9YN82_9ACTN</name>
<dbReference type="RefSeq" id="WP_151564322.1">
    <property type="nucleotide sequence ID" value="NZ_WBMT01000012.1"/>
</dbReference>
<dbReference type="GO" id="GO:0046677">
    <property type="term" value="P:response to antibiotic"/>
    <property type="evidence" value="ECO:0007669"/>
    <property type="project" value="UniProtKB-KW"/>
</dbReference>
<dbReference type="PIRSF" id="PIRSF006648">
    <property type="entry name" value="DrrB"/>
    <property type="match status" value="1"/>
</dbReference>
<reference evidence="8 9" key="1">
    <citation type="submission" date="2019-09" db="EMBL/GenBank/DDBJ databases">
        <title>Actinomadura physcomitrii sp. nov., a novel actinomycete isolated from moss [Physcomitrium sphaericum (Ludw) Fuernr].</title>
        <authorList>
            <person name="Zhuang X."/>
            <person name="Liu C."/>
        </authorList>
    </citation>
    <scope>NUCLEOTIDE SEQUENCE [LARGE SCALE GENOMIC DNA]</scope>
    <source>
        <strain evidence="8 9">HMC1</strain>
    </source>
</reference>
<feature type="transmembrane region" description="Helical" evidence="6">
    <location>
        <begin position="155"/>
        <end position="176"/>
    </location>
</feature>
<evidence type="ECO:0000256" key="2">
    <source>
        <dbReference type="ARBA" id="ARBA00022692"/>
    </source>
</evidence>
<dbReference type="GO" id="GO:0140359">
    <property type="term" value="F:ABC-type transporter activity"/>
    <property type="evidence" value="ECO:0007669"/>
    <property type="project" value="InterPro"/>
</dbReference>
<dbReference type="InterPro" id="IPR013525">
    <property type="entry name" value="ABC2_TM"/>
</dbReference>
<dbReference type="InterPro" id="IPR000412">
    <property type="entry name" value="ABC_2_transport"/>
</dbReference>
<gene>
    <name evidence="8" type="ORF">F8566_26005</name>
</gene>
<protein>
    <recommendedName>
        <fullName evidence="6">Transport permease protein</fullName>
    </recommendedName>
</protein>
<evidence type="ECO:0000259" key="7">
    <source>
        <dbReference type="PROSITE" id="PS51012"/>
    </source>
</evidence>
<dbReference type="EMBL" id="WBMT01000012">
    <property type="protein sequence ID" value="KAB2346144.1"/>
    <property type="molecule type" value="Genomic_DNA"/>
</dbReference>
<accession>A0A6H9YN82</accession>
<dbReference type="GO" id="GO:0043190">
    <property type="term" value="C:ATP-binding cassette (ABC) transporter complex"/>
    <property type="evidence" value="ECO:0007669"/>
    <property type="project" value="InterPro"/>
</dbReference>
<keyword evidence="6" id="KW-1003">Cell membrane</keyword>
<keyword evidence="5" id="KW-0046">Antibiotic resistance</keyword>
<dbReference type="OrthoDB" id="670210at2"/>
<keyword evidence="3 6" id="KW-1133">Transmembrane helix</keyword>
<proteinExistence type="inferred from homology"/>
<keyword evidence="9" id="KW-1185">Reference proteome</keyword>
<dbReference type="PROSITE" id="PS51012">
    <property type="entry name" value="ABC_TM2"/>
    <property type="match status" value="1"/>
</dbReference>
<evidence type="ECO:0000256" key="4">
    <source>
        <dbReference type="ARBA" id="ARBA00023136"/>
    </source>
</evidence>
<keyword evidence="6" id="KW-0813">Transport</keyword>
<feature type="transmembrane region" description="Helical" evidence="6">
    <location>
        <begin position="42"/>
        <end position="60"/>
    </location>
</feature>
<feature type="transmembrane region" description="Helical" evidence="6">
    <location>
        <begin position="118"/>
        <end position="143"/>
    </location>
</feature>
<organism evidence="8 9">
    <name type="scientific">Actinomadura rudentiformis</name>
    <dbReference type="NCBI Taxonomy" id="359158"/>
    <lineage>
        <taxon>Bacteria</taxon>
        <taxon>Bacillati</taxon>
        <taxon>Actinomycetota</taxon>
        <taxon>Actinomycetes</taxon>
        <taxon>Streptosporangiales</taxon>
        <taxon>Thermomonosporaceae</taxon>
        <taxon>Actinomadura</taxon>
    </lineage>
</organism>
<feature type="transmembrane region" description="Helical" evidence="6">
    <location>
        <begin position="183"/>
        <end position="200"/>
    </location>
</feature>
<evidence type="ECO:0000313" key="8">
    <source>
        <dbReference type="EMBL" id="KAB2346144.1"/>
    </source>
</evidence>
<keyword evidence="2 6" id="KW-0812">Transmembrane</keyword>
<sequence length="269" mass="29124">MTTVTHRPAGTPQISWLSAAMTDSAVLTRRYVNHILRQPEEIVMAVLIPTVMMLLFRYMLGGAIDARDAGSYANFLVPGVMAVCVTLIAVSTTVSVFMDMQEGFVDRFRSMSMMTTSIIVGHVMAAVLRAAIALSVVIALGLAIGFRPKADPLQWLFAMAIMALFAVSVAWVSALFGQIAKTADGASGLGLILAFLPYASNVFTPTDMISEGLRHFVANQPVTAVIDAVRALLLDQPVHNNAWLAILWWGGILAVAVPLSNRVFRRRFS</sequence>
<comment type="similarity">
    <text evidence="6">Belongs to the ABC-2 integral membrane protein family.</text>
</comment>
<dbReference type="AlphaFoldDB" id="A0A6H9YN82"/>
<evidence type="ECO:0000256" key="6">
    <source>
        <dbReference type="RuleBase" id="RU361157"/>
    </source>
</evidence>
<evidence type="ECO:0000313" key="9">
    <source>
        <dbReference type="Proteomes" id="UP000468735"/>
    </source>
</evidence>
<dbReference type="InterPro" id="IPR051784">
    <property type="entry name" value="Nod_factor_ABC_transporter"/>
</dbReference>
<comment type="subcellular location">
    <subcellularLocation>
        <location evidence="6">Cell membrane</location>
        <topology evidence="6">Multi-pass membrane protein</topology>
    </subcellularLocation>
    <subcellularLocation>
        <location evidence="1">Membrane</location>
        <topology evidence="1">Multi-pass membrane protein</topology>
    </subcellularLocation>
</comment>
<comment type="caution">
    <text evidence="8">The sequence shown here is derived from an EMBL/GenBank/DDBJ whole genome shotgun (WGS) entry which is preliminary data.</text>
</comment>
<evidence type="ECO:0000256" key="3">
    <source>
        <dbReference type="ARBA" id="ARBA00022989"/>
    </source>
</evidence>
<evidence type="ECO:0000256" key="1">
    <source>
        <dbReference type="ARBA" id="ARBA00004141"/>
    </source>
</evidence>
<feature type="transmembrane region" description="Helical" evidence="6">
    <location>
        <begin position="72"/>
        <end position="97"/>
    </location>
</feature>
<keyword evidence="4 6" id="KW-0472">Membrane</keyword>